<dbReference type="InterPro" id="IPR051410">
    <property type="entry name" value="Ferric/Cupric_Reductase"/>
</dbReference>
<dbReference type="GO" id="GO:0000293">
    <property type="term" value="F:ferric-chelate reductase activity"/>
    <property type="evidence" value="ECO:0007669"/>
    <property type="project" value="TreeGrafter"/>
</dbReference>
<feature type="domain" description="FAD-binding FR-type" evidence="9">
    <location>
        <begin position="396"/>
        <end position="536"/>
    </location>
</feature>
<keyword evidence="11" id="KW-1185">Reference proteome</keyword>
<evidence type="ECO:0000256" key="1">
    <source>
        <dbReference type="ARBA" id="ARBA00004141"/>
    </source>
</evidence>
<keyword evidence="2" id="KW-0813">Transport</keyword>
<dbReference type="GO" id="GO:0006826">
    <property type="term" value="P:iron ion transport"/>
    <property type="evidence" value="ECO:0007669"/>
    <property type="project" value="TreeGrafter"/>
</dbReference>
<evidence type="ECO:0000259" key="9">
    <source>
        <dbReference type="PROSITE" id="PS51384"/>
    </source>
</evidence>
<dbReference type="OrthoDB" id="4494341at2759"/>
<keyword evidence="6 8" id="KW-0472">Membrane</keyword>
<dbReference type="PROSITE" id="PS51384">
    <property type="entry name" value="FAD_FR"/>
    <property type="match status" value="1"/>
</dbReference>
<keyword evidence="7" id="KW-0325">Glycoprotein</keyword>
<feature type="transmembrane region" description="Helical" evidence="8">
    <location>
        <begin position="203"/>
        <end position="225"/>
    </location>
</feature>
<reference evidence="10 11" key="1">
    <citation type="journal article" date="2019" name="Nat. Ecol. Evol.">
        <title>Megaphylogeny resolves global patterns of mushroom evolution.</title>
        <authorList>
            <person name="Varga T."/>
            <person name="Krizsan K."/>
            <person name="Foldi C."/>
            <person name="Dima B."/>
            <person name="Sanchez-Garcia M."/>
            <person name="Sanchez-Ramirez S."/>
            <person name="Szollosi G.J."/>
            <person name="Szarkandi J.G."/>
            <person name="Papp V."/>
            <person name="Albert L."/>
            <person name="Andreopoulos W."/>
            <person name="Angelini C."/>
            <person name="Antonin V."/>
            <person name="Barry K.W."/>
            <person name="Bougher N.L."/>
            <person name="Buchanan P."/>
            <person name="Buyck B."/>
            <person name="Bense V."/>
            <person name="Catcheside P."/>
            <person name="Chovatia M."/>
            <person name="Cooper J."/>
            <person name="Damon W."/>
            <person name="Desjardin D."/>
            <person name="Finy P."/>
            <person name="Geml J."/>
            <person name="Haridas S."/>
            <person name="Hughes K."/>
            <person name="Justo A."/>
            <person name="Karasinski D."/>
            <person name="Kautmanova I."/>
            <person name="Kiss B."/>
            <person name="Kocsube S."/>
            <person name="Kotiranta H."/>
            <person name="LaButti K.M."/>
            <person name="Lechner B.E."/>
            <person name="Liimatainen K."/>
            <person name="Lipzen A."/>
            <person name="Lukacs Z."/>
            <person name="Mihaltcheva S."/>
            <person name="Morgado L.N."/>
            <person name="Niskanen T."/>
            <person name="Noordeloos M.E."/>
            <person name="Ohm R.A."/>
            <person name="Ortiz-Santana B."/>
            <person name="Ovrebo C."/>
            <person name="Racz N."/>
            <person name="Riley R."/>
            <person name="Savchenko A."/>
            <person name="Shiryaev A."/>
            <person name="Soop K."/>
            <person name="Spirin V."/>
            <person name="Szebenyi C."/>
            <person name="Tomsovsky M."/>
            <person name="Tulloss R.E."/>
            <person name="Uehling J."/>
            <person name="Grigoriev I.V."/>
            <person name="Vagvolgyi C."/>
            <person name="Papp T."/>
            <person name="Martin F.M."/>
            <person name="Miettinen O."/>
            <person name="Hibbett D.S."/>
            <person name="Nagy L.G."/>
        </authorList>
    </citation>
    <scope>NUCLEOTIDE SEQUENCE [LARGE SCALE GENOMIC DNA]</scope>
    <source>
        <strain evidence="10 11">CBS 309.79</strain>
    </source>
</reference>
<protein>
    <submittedName>
        <fullName evidence="10">Ferric reductase transmembrane component 4</fullName>
    </submittedName>
</protein>
<feature type="transmembrane region" description="Helical" evidence="8">
    <location>
        <begin position="145"/>
        <end position="168"/>
    </location>
</feature>
<dbReference type="Gene3D" id="3.40.50.80">
    <property type="entry name" value="Nucleotide-binding domain of ferredoxin-NADP reductase (FNR) module"/>
    <property type="match status" value="1"/>
</dbReference>
<dbReference type="InterPro" id="IPR013112">
    <property type="entry name" value="FAD-bd_8"/>
</dbReference>
<keyword evidence="5" id="KW-0406">Ion transport</keyword>
<evidence type="ECO:0000256" key="5">
    <source>
        <dbReference type="ARBA" id="ARBA00023065"/>
    </source>
</evidence>
<dbReference type="GO" id="GO:0005886">
    <property type="term" value="C:plasma membrane"/>
    <property type="evidence" value="ECO:0007669"/>
    <property type="project" value="TreeGrafter"/>
</dbReference>
<dbReference type="InterPro" id="IPR017927">
    <property type="entry name" value="FAD-bd_FR_type"/>
</dbReference>
<comment type="subcellular location">
    <subcellularLocation>
        <location evidence="1">Membrane</location>
        <topology evidence="1">Multi-pass membrane protein</topology>
    </subcellularLocation>
</comment>
<evidence type="ECO:0000256" key="3">
    <source>
        <dbReference type="ARBA" id="ARBA00022692"/>
    </source>
</evidence>
<dbReference type="EMBL" id="ML178817">
    <property type="protein sequence ID" value="TFL05031.1"/>
    <property type="molecule type" value="Genomic_DNA"/>
</dbReference>
<evidence type="ECO:0000256" key="6">
    <source>
        <dbReference type="ARBA" id="ARBA00023136"/>
    </source>
</evidence>
<dbReference type="CDD" id="cd06186">
    <property type="entry name" value="NOX_Duox_like_FAD_NADP"/>
    <property type="match status" value="1"/>
</dbReference>
<feature type="transmembrane region" description="Helical" evidence="8">
    <location>
        <begin position="351"/>
        <end position="372"/>
    </location>
</feature>
<dbReference type="SFLD" id="SFLDS00052">
    <property type="entry name" value="Ferric_Reductase_Domain"/>
    <property type="match status" value="1"/>
</dbReference>
<evidence type="ECO:0000256" key="4">
    <source>
        <dbReference type="ARBA" id="ARBA00022989"/>
    </source>
</evidence>
<organism evidence="10 11">
    <name type="scientific">Pterulicium gracile</name>
    <dbReference type="NCBI Taxonomy" id="1884261"/>
    <lineage>
        <taxon>Eukaryota</taxon>
        <taxon>Fungi</taxon>
        <taxon>Dikarya</taxon>
        <taxon>Basidiomycota</taxon>
        <taxon>Agaricomycotina</taxon>
        <taxon>Agaricomycetes</taxon>
        <taxon>Agaricomycetidae</taxon>
        <taxon>Agaricales</taxon>
        <taxon>Pleurotineae</taxon>
        <taxon>Pterulaceae</taxon>
        <taxon>Pterulicium</taxon>
    </lineage>
</organism>
<dbReference type="GO" id="GO:0015677">
    <property type="term" value="P:copper ion import"/>
    <property type="evidence" value="ECO:0007669"/>
    <property type="project" value="TreeGrafter"/>
</dbReference>
<dbReference type="Pfam" id="PF01794">
    <property type="entry name" value="Ferric_reduct"/>
    <property type="match status" value="1"/>
</dbReference>
<dbReference type="Pfam" id="PF08022">
    <property type="entry name" value="FAD_binding_8"/>
    <property type="match status" value="1"/>
</dbReference>
<dbReference type="InterPro" id="IPR013130">
    <property type="entry name" value="Fe3_Rdtase_TM_dom"/>
</dbReference>
<keyword evidence="4 8" id="KW-1133">Transmembrane helix</keyword>
<dbReference type="STRING" id="1884261.A0A5C3QWV8"/>
<dbReference type="AlphaFoldDB" id="A0A5C3QWV8"/>
<feature type="transmembrane region" description="Helical" evidence="8">
    <location>
        <begin position="288"/>
        <end position="310"/>
    </location>
</feature>
<accession>A0A5C3QWV8</accession>
<evidence type="ECO:0000313" key="10">
    <source>
        <dbReference type="EMBL" id="TFL05031.1"/>
    </source>
</evidence>
<feature type="transmembrane region" description="Helical" evidence="8">
    <location>
        <begin position="322"/>
        <end position="344"/>
    </location>
</feature>
<evidence type="ECO:0000313" key="11">
    <source>
        <dbReference type="Proteomes" id="UP000305067"/>
    </source>
</evidence>
<sequence>MYDPLCAVACFRSLRNVPLQCSVTASSAGGHSHGATPSTTADCRANDSPWLTTLAVCIDTYCAPLNVPISKKERWWEISSTTSTTIHAKWSYVEALAQVQDRETLAEVQLTETLNSTSTTPRKDWEANYRTFAAFEYAESSHSRYAIALALFLLGTPIVVTLVGRLPYMTGVYERLRPYFVYPSLIGTYHVRPLPFSLGNVPLIGHTVFIAIFFVLVVVFSAVDYRSIQPNTIYRTGLYEETLLNFANRTGHMAYALLPLMILFAGRNNLLLWVTNWSHSTYLLLHRWIARVFTLLAILHSIAELVAYKYKGLYPAEEKLEYWIWGAVATVAASTSIVLSGLYLRRWQYEIFLITHILLAIFILAGCWYHIVLYYGMKWGYQDWVIAASAAWFFDRAWRFLRVLKNGIRRAKVTDIGADIVRIDVKGVRWDATPGQHCYAYFPTLKPLRPWENHPFSILPSSMLHPSCALSSSSSSEDIEKHHDHFKPSLDWVQGQRTTAGLTFFVRKSTGLTQALKSHHGLLTLLDGPYPNNPTEAVLRCDRVLLIGGGIGITGLLPWVKAHHNVKLCWSLKNSSDALAQELDAITGGLRDKDVRIGSRLEVAKLLEEEVQAGWEKIGVVVCGPGGLCDDARAAVVTAAKKGKSVFELEVDAYSW</sequence>
<name>A0A5C3QWV8_9AGAR</name>
<keyword evidence="3 8" id="KW-0812">Transmembrane</keyword>
<dbReference type="PANTHER" id="PTHR32361:SF9">
    <property type="entry name" value="FERRIC REDUCTASE TRANSMEMBRANE COMPONENT 3-RELATED"/>
    <property type="match status" value="1"/>
</dbReference>
<dbReference type="PANTHER" id="PTHR32361">
    <property type="entry name" value="FERRIC/CUPRIC REDUCTASE TRANSMEMBRANE COMPONENT"/>
    <property type="match status" value="1"/>
</dbReference>
<evidence type="ECO:0000256" key="8">
    <source>
        <dbReference type="SAM" id="Phobius"/>
    </source>
</evidence>
<evidence type="ECO:0000256" key="7">
    <source>
        <dbReference type="ARBA" id="ARBA00023180"/>
    </source>
</evidence>
<evidence type="ECO:0000256" key="2">
    <source>
        <dbReference type="ARBA" id="ARBA00022448"/>
    </source>
</evidence>
<proteinExistence type="predicted"/>
<dbReference type="GO" id="GO:0006879">
    <property type="term" value="P:intracellular iron ion homeostasis"/>
    <property type="evidence" value="ECO:0007669"/>
    <property type="project" value="TreeGrafter"/>
</dbReference>
<dbReference type="SUPFAM" id="SSF52343">
    <property type="entry name" value="Ferredoxin reductase-like, C-terminal NADP-linked domain"/>
    <property type="match status" value="1"/>
</dbReference>
<dbReference type="InterPro" id="IPR039261">
    <property type="entry name" value="FNR_nucleotide-bd"/>
</dbReference>
<dbReference type="SFLD" id="SFLDG01168">
    <property type="entry name" value="Ferric_reductase_subgroup_(FRE"/>
    <property type="match status" value="1"/>
</dbReference>
<gene>
    <name evidence="10" type="ORF">BDV98DRAFT_610710</name>
</gene>
<dbReference type="Proteomes" id="UP000305067">
    <property type="component" value="Unassembled WGS sequence"/>
</dbReference>